<dbReference type="AlphaFoldDB" id="A0A2W2AN76"/>
<evidence type="ECO:0000259" key="1">
    <source>
        <dbReference type="Pfam" id="PF07238"/>
    </source>
</evidence>
<keyword evidence="3" id="KW-1185">Reference proteome</keyword>
<feature type="domain" description="PilZ" evidence="1">
    <location>
        <begin position="10"/>
        <end position="97"/>
    </location>
</feature>
<dbReference type="Pfam" id="PF07238">
    <property type="entry name" value="PilZ"/>
    <property type="match status" value="1"/>
</dbReference>
<dbReference type="Proteomes" id="UP000248795">
    <property type="component" value="Unassembled WGS sequence"/>
</dbReference>
<dbReference type="GO" id="GO:0035438">
    <property type="term" value="F:cyclic-di-GMP binding"/>
    <property type="evidence" value="ECO:0007669"/>
    <property type="project" value="InterPro"/>
</dbReference>
<gene>
    <name evidence="2" type="ORF">DK847_10190</name>
</gene>
<dbReference type="InterPro" id="IPR009875">
    <property type="entry name" value="PilZ_domain"/>
</dbReference>
<name>A0A2W2AN76_9HYPH</name>
<proteinExistence type="predicted"/>
<evidence type="ECO:0000313" key="3">
    <source>
        <dbReference type="Proteomes" id="UP000248795"/>
    </source>
</evidence>
<reference evidence="3" key="1">
    <citation type="submission" date="2018-06" db="EMBL/GenBank/DDBJ databases">
        <title>Aestuariibacter litoralis strain KCTC 52945T.</title>
        <authorList>
            <person name="Li X."/>
            <person name="Salam N."/>
            <person name="Li J.-L."/>
            <person name="Chen Y.-M."/>
            <person name="Yang Z.-W."/>
            <person name="Zhang L.-Y."/>
            <person name="Han M.-X."/>
            <person name="Xiao M."/>
            <person name="Li W.-J."/>
        </authorList>
    </citation>
    <scope>NUCLEOTIDE SEQUENCE [LARGE SCALE GENOMIC DNA]</scope>
    <source>
        <strain evidence="3">KCTC 52945</strain>
    </source>
</reference>
<accession>A0A2W2AN76</accession>
<dbReference type="Gene3D" id="2.40.10.220">
    <property type="entry name" value="predicted glycosyltransferase like domains"/>
    <property type="match status" value="1"/>
</dbReference>
<dbReference type="EMBL" id="QKVK01000004">
    <property type="protein sequence ID" value="PZF76831.1"/>
    <property type="molecule type" value="Genomic_DNA"/>
</dbReference>
<evidence type="ECO:0000313" key="2">
    <source>
        <dbReference type="EMBL" id="PZF76831.1"/>
    </source>
</evidence>
<organism evidence="2 3">
    <name type="scientific">Aestuariivirga litoralis</name>
    <dbReference type="NCBI Taxonomy" id="2650924"/>
    <lineage>
        <taxon>Bacteria</taxon>
        <taxon>Pseudomonadati</taxon>
        <taxon>Pseudomonadota</taxon>
        <taxon>Alphaproteobacteria</taxon>
        <taxon>Hyphomicrobiales</taxon>
        <taxon>Aestuariivirgaceae</taxon>
        <taxon>Aestuariivirga</taxon>
    </lineage>
</organism>
<dbReference type="RefSeq" id="WP_111198333.1">
    <property type="nucleotide sequence ID" value="NZ_QKVK01000004.1"/>
</dbReference>
<dbReference type="SUPFAM" id="SSF141371">
    <property type="entry name" value="PilZ domain-like"/>
    <property type="match status" value="1"/>
</dbReference>
<comment type="caution">
    <text evidence="2">The sequence shown here is derived from an EMBL/GenBank/DDBJ whole genome shotgun (WGS) entry which is preliminary data.</text>
</comment>
<protein>
    <submittedName>
        <fullName evidence="2">PilZ domain-containing protein</fullName>
    </submittedName>
</protein>
<sequence>MTAAHVFPDERRAHPRHRVFKWAKAVFNAHGSVVDCVMRDLSAGGARLSCASAAQLPEQFQLLFVAERELRDVRVAWRSLTELGVQFLSPPRKALHLLV</sequence>